<accession>A0A511M7I0</accession>
<dbReference type="Pfam" id="PF00550">
    <property type="entry name" value="PP-binding"/>
    <property type="match status" value="1"/>
</dbReference>
<dbReference type="Gene3D" id="1.10.1200.10">
    <property type="entry name" value="ACP-like"/>
    <property type="match status" value="1"/>
</dbReference>
<keyword evidence="5" id="KW-1185">Reference proteome</keyword>
<dbReference type="SUPFAM" id="SSF47336">
    <property type="entry name" value="ACP-like"/>
    <property type="match status" value="1"/>
</dbReference>
<protein>
    <submittedName>
        <fullName evidence="4">Actinorhodin polyketide synthase acyl carrier protein</fullName>
    </submittedName>
</protein>
<dbReference type="PROSITE" id="PS50075">
    <property type="entry name" value="CARRIER"/>
    <property type="match status" value="1"/>
</dbReference>
<keyword evidence="2" id="KW-0597">Phosphoprotein</keyword>
<comment type="caution">
    <text evidence="4">The sequence shown here is derived from an EMBL/GenBank/DDBJ whole genome shotgun (WGS) entry which is preliminary data.</text>
</comment>
<dbReference type="InterPro" id="IPR006162">
    <property type="entry name" value="Ppantetheine_attach_site"/>
</dbReference>
<proteinExistence type="predicted"/>
<evidence type="ECO:0000313" key="5">
    <source>
        <dbReference type="Proteomes" id="UP000321424"/>
    </source>
</evidence>
<organism evidence="4 5">
    <name type="scientific">Nocardia ninae NBRC 108245</name>
    <dbReference type="NCBI Taxonomy" id="1210091"/>
    <lineage>
        <taxon>Bacteria</taxon>
        <taxon>Bacillati</taxon>
        <taxon>Actinomycetota</taxon>
        <taxon>Actinomycetes</taxon>
        <taxon>Mycobacteriales</taxon>
        <taxon>Nocardiaceae</taxon>
        <taxon>Nocardia</taxon>
    </lineage>
</organism>
<dbReference type="PROSITE" id="PS00012">
    <property type="entry name" value="PHOSPHOPANTETHEINE"/>
    <property type="match status" value="1"/>
</dbReference>
<evidence type="ECO:0000259" key="3">
    <source>
        <dbReference type="PROSITE" id="PS50075"/>
    </source>
</evidence>
<evidence type="ECO:0000256" key="2">
    <source>
        <dbReference type="ARBA" id="ARBA00022553"/>
    </source>
</evidence>
<keyword evidence="1" id="KW-0596">Phosphopantetheine</keyword>
<name>A0A511M7I0_9NOCA</name>
<dbReference type="AlphaFoldDB" id="A0A511M7I0"/>
<feature type="domain" description="Carrier" evidence="3">
    <location>
        <begin position="4"/>
        <end position="82"/>
    </location>
</feature>
<dbReference type="EMBL" id="BJXA01000002">
    <property type="protein sequence ID" value="GEM36068.1"/>
    <property type="molecule type" value="Genomic_DNA"/>
</dbReference>
<dbReference type="InterPro" id="IPR009081">
    <property type="entry name" value="PP-bd_ACP"/>
</dbReference>
<evidence type="ECO:0000313" key="4">
    <source>
        <dbReference type="EMBL" id="GEM36068.1"/>
    </source>
</evidence>
<evidence type="ECO:0000256" key="1">
    <source>
        <dbReference type="ARBA" id="ARBA00022450"/>
    </source>
</evidence>
<dbReference type="InterPro" id="IPR036736">
    <property type="entry name" value="ACP-like_sf"/>
</dbReference>
<sequence length="86" mass="9485">MRKIMTIDDLRRILIASAGEPDRPVSDTEFADTLFEELGYESLALMESAARIEREFGVGVPDDRLIDLRTPGEFIALVNEAASDAA</sequence>
<dbReference type="Proteomes" id="UP000321424">
    <property type="component" value="Unassembled WGS sequence"/>
</dbReference>
<dbReference type="RefSeq" id="WP_222594955.1">
    <property type="nucleotide sequence ID" value="NZ_BJXA01000002.1"/>
</dbReference>
<reference evidence="4 5" key="1">
    <citation type="submission" date="2019-07" db="EMBL/GenBank/DDBJ databases">
        <title>Whole genome shotgun sequence of Nocardia ninae NBRC 108245.</title>
        <authorList>
            <person name="Hosoyama A."/>
            <person name="Uohara A."/>
            <person name="Ohji S."/>
            <person name="Ichikawa N."/>
        </authorList>
    </citation>
    <scope>NUCLEOTIDE SEQUENCE [LARGE SCALE GENOMIC DNA]</scope>
    <source>
        <strain evidence="4 5">NBRC 108245</strain>
    </source>
</reference>
<gene>
    <name evidence="4" type="ORF">NN4_05870</name>
</gene>